<dbReference type="Pfam" id="PF07722">
    <property type="entry name" value="Peptidase_C26"/>
    <property type="match status" value="1"/>
</dbReference>
<dbReference type="EC" id="3.5.1.94" evidence="5"/>
<dbReference type="FunFam" id="3.40.50.880:FF:000030">
    <property type="entry name" value="Gamma-glutamyl-gamma-aminobutyrate hydrolase PuuD"/>
    <property type="match status" value="1"/>
</dbReference>
<dbReference type="Gene3D" id="3.40.50.880">
    <property type="match status" value="1"/>
</dbReference>
<evidence type="ECO:0000256" key="3">
    <source>
        <dbReference type="ARBA" id="ARBA00055068"/>
    </source>
</evidence>
<evidence type="ECO:0000256" key="1">
    <source>
        <dbReference type="ARBA" id="ARBA00011083"/>
    </source>
</evidence>
<dbReference type="EMBL" id="CP056030">
    <property type="protein sequence ID" value="QKZ05077.1"/>
    <property type="molecule type" value="Genomic_DNA"/>
</dbReference>
<accession>A0A7D5D7Z8</accession>
<dbReference type="AlphaFoldDB" id="A0A7D5D7Z8"/>
<keyword evidence="7" id="KW-1185">Reference proteome</keyword>
<dbReference type="InterPro" id="IPR011697">
    <property type="entry name" value="Peptidase_C26"/>
</dbReference>
<sequence>MSNSNIGNNKQKFRKPVVLMSMGAQERKGHDYQVMTHKYIIPLVEHAGCVPVLVPTCCGTEDLEQYLDMADGVYLTGAGSNIDPALYGQDNQTPGKGQDRDRDLFDLPLVRAAIARGLPIFGVCRGMQEINVALGGDLYQKVYAEPGFNDHRENPDDPVHVQYAPAHSVQVAANSWLRTLLGSDSIQVNSLHGQGLKTLGKGLEAIARAEDGLVEAIHGPSLSPFLFAVQWHPEWQAAQNPDSVKIFEAFGQACRRQVQKKASAYNSAA</sequence>
<dbReference type="CDD" id="cd01745">
    <property type="entry name" value="GATase1_2"/>
    <property type="match status" value="1"/>
</dbReference>
<evidence type="ECO:0000256" key="4">
    <source>
        <dbReference type="ARBA" id="ARBA00060634"/>
    </source>
</evidence>
<dbReference type="PANTHER" id="PTHR43235">
    <property type="entry name" value="GLUTAMINE AMIDOTRANSFERASE PB2B2.05-RELATED"/>
    <property type="match status" value="1"/>
</dbReference>
<organism evidence="6 7">
    <name type="scientific">Pseudomonas eucalypticola</name>
    <dbReference type="NCBI Taxonomy" id="2599595"/>
    <lineage>
        <taxon>Bacteria</taxon>
        <taxon>Pseudomonadati</taxon>
        <taxon>Pseudomonadota</taxon>
        <taxon>Gammaproteobacteria</taxon>
        <taxon>Pseudomonadales</taxon>
        <taxon>Pseudomonadaceae</taxon>
        <taxon>Pseudomonas</taxon>
    </lineage>
</organism>
<evidence type="ECO:0000313" key="7">
    <source>
        <dbReference type="Proteomes" id="UP000509568"/>
    </source>
</evidence>
<dbReference type="RefSeq" id="WP_176571044.1">
    <property type="nucleotide sequence ID" value="NZ_CP056030.1"/>
</dbReference>
<keyword evidence="6" id="KW-0378">Hydrolase</keyword>
<dbReference type="GO" id="GO:0005829">
    <property type="term" value="C:cytosol"/>
    <property type="evidence" value="ECO:0007669"/>
    <property type="project" value="TreeGrafter"/>
</dbReference>
<gene>
    <name evidence="6" type="ORF">HWQ56_15280</name>
</gene>
<comment type="pathway">
    <text evidence="4">Amine and polyamine degradation; putrescine degradation; 4-aminobutanoate from putrescine: step 4/4.</text>
</comment>
<comment type="function">
    <text evidence="3">Involved in the breakdown of putrescine via hydrolysis of the gamma-glutamyl linkage of gamma-glutamyl-gamma-aminobutyrate.</text>
</comment>
<dbReference type="InterPro" id="IPR044668">
    <property type="entry name" value="PuuD-like"/>
</dbReference>
<dbReference type="GO" id="GO:0006598">
    <property type="term" value="P:polyamine catabolic process"/>
    <property type="evidence" value="ECO:0007669"/>
    <property type="project" value="TreeGrafter"/>
</dbReference>
<protein>
    <recommendedName>
        <fullName evidence="5">gamma-glutamyl-gamma-aminobutyrate hydrolase</fullName>
        <ecNumber evidence="5">3.5.1.94</ecNumber>
    </recommendedName>
</protein>
<dbReference type="SUPFAM" id="SSF52317">
    <property type="entry name" value="Class I glutamine amidotransferase-like"/>
    <property type="match status" value="1"/>
</dbReference>
<evidence type="ECO:0000256" key="5">
    <source>
        <dbReference type="ARBA" id="ARBA00066788"/>
    </source>
</evidence>
<comment type="catalytic activity">
    <reaction evidence="2">
        <text>4-(gamma-L-glutamylamino)butanoate + H2O = 4-aminobutanoate + L-glutamate</text>
        <dbReference type="Rhea" id="RHEA:19737"/>
        <dbReference type="ChEBI" id="CHEBI:15377"/>
        <dbReference type="ChEBI" id="CHEBI:29985"/>
        <dbReference type="ChEBI" id="CHEBI:58800"/>
        <dbReference type="ChEBI" id="CHEBI:59888"/>
        <dbReference type="EC" id="3.5.1.94"/>
    </reaction>
</comment>
<evidence type="ECO:0000313" key="6">
    <source>
        <dbReference type="EMBL" id="QKZ05077.1"/>
    </source>
</evidence>
<comment type="similarity">
    <text evidence="1">Belongs to the peptidase C26 family.</text>
</comment>
<dbReference type="PANTHER" id="PTHR43235:SF1">
    <property type="entry name" value="GLUTAMINE AMIDOTRANSFERASE PB2B2.05-RELATED"/>
    <property type="match status" value="1"/>
</dbReference>
<dbReference type="KEGG" id="pez:HWQ56_15280"/>
<dbReference type="Proteomes" id="UP000509568">
    <property type="component" value="Chromosome"/>
</dbReference>
<reference evidence="6 7" key="1">
    <citation type="submission" date="2020-06" db="EMBL/GenBank/DDBJ databases">
        <title>Pseudomonas eucalypticola sp. nov., an endophyte of Eucalyptus dunnii leaves with biocontrol ability of eucalyptus leaf blight.</title>
        <authorList>
            <person name="Liu Y."/>
            <person name="Song Z."/>
            <person name="Zeng H."/>
            <person name="Lu M."/>
            <person name="Wang X."/>
            <person name="Lian X."/>
            <person name="Zhang Q."/>
        </authorList>
    </citation>
    <scope>NUCLEOTIDE SEQUENCE [LARGE SCALE GENOMIC DNA]</scope>
    <source>
        <strain evidence="6 7">NP-1</strain>
    </source>
</reference>
<name>A0A7D5D7Z8_9PSED</name>
<proteinExistence type="inferred from homology"/>
<evidence type="ECO:0000256" key="2">
    <source>
        <dbReference type="ARBA" id="ARBA00052718"/>
    </source>
</evidence>
<dbReference type="PROSITE" id="PS51273">
    <property type="entry name" value="GATASE_TYPE_1"/>
    <property type="match status" value="1"/>
</dbReference>
<dbReference type="GO" id="GO:0033969">
    <property type="term" value="F:gamma-glutamyl-gamma-aminobutyrate hydrolase activity"/>
    <property type="evidence" value="ECO:0007669"/>
    <property type="project" value="UniProtKB-EC"/>
</dbReference>
<dbReference type="InterPro" id="IPR029062">
    <property type="entry name" value="Class_I_gatase-like"/>
</dbReference>